<comment type="caution">
    <text evidence="5">The sequence shown here is derived from an EMBL/GenBank/DDBJ whole genome shotgun (WGS) entry which is preliminary data.</text>
</comment>
<comment type="subcellular location">
    <subcellularLocation>
        <location evidence="1">Membrane</location>
    </subcellularLocation>
</comment>
<evidence type="ECO:0000256" key="3">
    <source>
        <dbReference type="SAM" id="SignalP"/>
    </source>
</evidence>
<proteinExistence type="predicted"/>
<dbReference type="PANTHER" id="PTHR35603">
    <property type="match status" value="1"/>
</dbReference>
<reference evidence="5 6" key="1">
    <citation type="submission" date="2020-08" db="EMBL/GenBank/DDBJ databases">
        <title>Bridging the membrane lipid divide: bacteria of the FCB group superphylum have the potential to synthesize archaeal ether lipids.</title>
        <authorList>
            <person name="Villanueva L."/>
            <person name="Von Meijenfeldt F.A.B."/>
            <person name="Westbye A.B."/>
            <person name="Yadav S."/>
            <person name="Hopmans E.C."/>
            <person name="Dutilh B.E."/>
            <person name="Sinninghe Damste J.S."/>
        </authorList>
    </citation>
    <scope>NUCLEOTIDE SEQUENCE [LARGE SCALE GENOMIC DNA]</scope>
    <source>
        <strain evidence="5">NIOZ-UU100</strain>
    </source>
</reference>
<evidence type="ECO:0000313" key="5">
    <source>
        <dbReference type="EMBL" id="MBC8520289.1"/>
    </source>
</evidence>
<dbReference type="InterPro" id="IPR051407">
    <property type="entry name" value="Bact_OM_lipoprot/Surf_antigen"/>
</dbReference>
<dbReference type="AlphaFoldDB" id="A0A8J6TNV5"/>
<dbReference type="Proteomes" id="UP000654401">
    <property type="component" value="Unassembled WGS sequence"/>
</dbReference>
<feature type="signal peptide" evidence="3">
    <location>
        <begin position="1"/>
        <end position="26"/>
    </location>
</feature>
<evidence type="ECO:0000256" key="1">
    <source>
        <dbReference type="ARBA" id="ARBA00004370"/>
    </source>
</evidence>
<gene>
    <name evidence="5" type="ORF">H8D24_07790</name>
</gene>
<keyword evidence="3" id="KW-0732">Signal</keyword>
<dbReference type="PANTHER" id="PTHR35603:SF2">
    <property type="entry name" value="OUTER MEMBRANE LIPOPROTEIN"/>
    <property type="match status" value="1"/>
</dbReference>
<feature type="domain" description="Glycine zipper 2TM" evidence="4">
    <location>
        <begin position="75"/>
        <end position="110"/>
    </location>
</feature>
<name>A0A8J6TNV5_9GAMM</name>
<dbReference type="GO" id="GO:0019867">
    <property type="term" value="C:outer membrane"/>
    <property type="evidence" value="ECO:0007669"/>
    <property type="project" value="InterPro"/>
</dbReference>
<evidence type="ECO:0000256" key="2">
    <source>
        <dbReference type="ARBA" id="ARBA00023136"/>
    </source>
</evidence>
<evidence type="ECO:0000313" key="6">
    <source>
        <dbReference type="Proteomes" id="UP000654401"/>
    </source>
</evidence>
<accession>A0A8J6TNV5</accession>
<keyword evidence="2" id="KW-0472">Membrane</keyword>
<feature type="chain" id="PRO_5035209535" evidence="3">
    <location>
        <begin position="27"/>
        <end position="178"/>
    </location>
</feature>
<dbReference type="Pfam" id="PF05433">
    <property type="entry name" value="Rick_17kDa_Anti"/>
    <property type="match status" value="1"/>
</dbReference>
<protein>
    <submittedName>
        <fullName evidence="5">Glycine zipper 2TM domain-containing protein</fullName>
    </submittedName>
</protein>
<organism evidence="5 6">
    <name type="scientific">Candidatus Thiopontia autotrophica</name>
    <dbReference type="NCBI Taxonomy" id="2841688"/>
    <lineage>
        <taxon>Bacteria</taxon>
        <taxon>Pseudomonadati</taxon>
        <taxon>Pseudomonadota</taxon>
        <taxon>Gammaproteobacteria</taxon>
        <taxon>Candidatus Thiopontia</taxon>
    </lineage>
</organism>
<evidence type="ECO:0000259" key="4">
    <source>
        <dbReference type="Pfam" id="PF05433"/>
    </source>
</evidence>
<dbReference type="InterPro" id="IPR008816">
    <property type="entry name" value="Gly_zipper_2TM_dom"/>
</dbReference>
<sequence>MNLKTIKIAPVLVAASLLPITETALSAGFTDWATVDNVEAVERSYTIRKPVEKCWTETVRVTQPGPSDGSYTNELVGGLLGGVLGNQFGKGRGKDAMTIAGAALGASVANDSERARAGQGTGRYEEVERCETIYETEQKSELSHYLVTYSYGGHEFTTKMNRSPRGDSMRIRVTVTPQ</sequence>
<dbReference type="EMBL" id="JACNFK010000037">
    <property type="protein sequence ID" value="MBC8520289.1"/>
    <property type="molecule type" value="Genomic_DNA"/>
</dbReference>